<dbReference type="PANTHER" id="PTHR48136:SF1">
    <property type="entry name" value="RUBREDOXIN-LIKE SUPERFAMILY PROTEIN"/>
    <property type="match status" value="1"/>
</dbReference>
<dbReference type="Pfam" id="PF21349">
    <property type="entry name" value="RUBY_RBDX"/>
    <property type="match status" value="1"/>
</dbReference>
<dbReference type="PANTHER" id="PTHR48136">
    <property type="entry name" value="RUBREDOXIN-LIKE SUPERFAMILY PROTEIN"/>
    <property type="match status" value="1"/>
</dbReference>
<name>A0A6G8F2M7_9PROT</name>
<dbReference type="AlphaFoldDB" id="A0A6G8F2M7"/>
<protein>
    <submittedName>
        <fullName evidence="3">Rubredoxin</fullName>
    </submittedName>
</protein>
<dbReference type="InterPro" id="IPR024934">
    <property type="entry name" value="Rubredoxin-like_dom"/>
</dbReference>
<reference evidence="3" key="1">
    <citation type="journal article" date="2020" name="J. ISSAAS">
        <title>Lactobacilli and other gastrointestinal microbiota of Peromyscus leucopus, reservoir host for agents of Lyme disease and other zoonoses in North America.</title>
        <authorList>
            <person name="Milovic A."/>
            <person name="Bassam K."/>
            <person name="Shao H."/>
            <person name="Chatzistamou I."/>
            <person name="Tufts D.M."/>
            <person name="Diuk-Wasser M."/>
            <person name="Barbour A.G."/>
        </authorList>
    </citation>
    <scope>NUCLEOTIDE SEQUENCE</scope>
    <source>
        <strain evidence="3">LL90</strain>
    </source>
</reference>
<gene>
    <name evidence="3" type="ORF">PlAlph_4410</name>
</gene>
<sequence>MSDDKQWVCTVCGYVYDGEIPFEELPEDWACPVCGVGKEFFELR</sequence>
<evidence type="ECO:0000256" key="1">
    <source>
        <dbReference type="ARBA" id="ARBA00022723"/>
    </source>
</evidence>
<keyword evidence="1" id="KW-0479">Metal-binding</keyword>
<dbReference type="Gene3D" id="2.20.28.10">
    <property type="match status" value="1"/>
</dbReference>
<proteinExistence type="predicted"/>
<evidence type="ECO:0000313" key="3">
    <source>
        <dbReference type="EMBL" id="QIM10549.1"/>
    </source>
</evidence>
<dbReference type="PROSITE" id="PS00202">
    <property type="entry name" value="RUBREDOXIN"/>
    <property type="match status" value="1"/>
</dbReference>
<organism evidence="3">
    <name type="scientific">uncultured Alphaproteobacteria bacterium</name>
    <dbReference type="NCBI Taxonomy" id="91750"/>
    <lineage>
        <taxon>Bacteria</taxon>
        <taxon>Pseudomonadati</taxon>
        <taxon>Pseudomonadota</taxon>
        <taxon>Alphaproteobacteria</taxon>
        <taxon>environmental samples</taxon>
    </lineage>
</organism>
<feature type="domain" description="Rubredoxin-like" evidence="2">
    <location>
        <begin position="4"/>
        <end position="44"/>
    </location>
</feature>
<accession>A0A6G8F2M7</accession>
<dbReference type="InterPro" id="IPR048574">
    <property type="entry name" value="RUBY_RBDX"/>
</dbReference>
<dbReference type="GO" id="GO:0005506">
    <property type="term" value="F:iron ion binding"/>
    <property type="evidence" value="ECO:0007669"/>
    <property type="project" value="InterPro"/>
</dbReference>
<dbReference type="SUPFAM" id="SSF57802">
    <property type="entry name" value="Rubredoxin-like"/>
    <property type="match status" value="1"/>
</dbReference>
<dbReference type="InterPro" id="IPR018527">
    <property type="entry name" value="Rubredoxin_Fe_BS"/>
</dbReference>
<dbReference type="EMBL" id="MN990731">
    <property type="protein sequence ID" value="QIM10549.1"/>
    <property type="molecule type" value="Genomic_DNA"/>
</dbReference>
<dbReference type="PROSITE" id="PS50903">
    <property type="entry name" value="RUBREDOXIN_LIKE"/>
    <property type="match status" value="1"/>
</dbReference>
<evidence type="ECO:0000259" key="2">
    <source>
        <dbReference type="PROSITE" id="PS50903"/>
    </source>
</evidence>